<dbReference type="InterPro" id="IPR026728">
    <property type="entry name" value="BLTP3A/B"/>
</dbReference>
<feature type="compositionally biased region" description="Polar residues" evidence="2">
    <location>
        <begin position="405"/>
        <end position="416"/>
    </location>
</feature>
<evidence type="ECO:0000313" key="4">
    <source>
        <dbReference type="Proteomes" id="UP001163046"/>
    </source>
</evidence>
<feature type="region of interest" description="Disordered" evidence="2">
    <location>
        <begin position="94"/>
        <end position="121"/>
    </location>
</feature>
<feature type="compositionally biased region" description="Basic and acidic residues" evidence="2">
    <location>
        <begin position="1058"/>
        <end position="1077"/>
    </location>
</feature>
<feature type="region of interest" description="Disordered" evidence="2">
    <location>
        <begin position="777"/>
        <end position="928"/>
    </location>
</feature>
<protein>
    <submittedName>
        <fullName evidence="3">Identical protein binding</fullName>
    </submittedName>
</protein>
<feature type="compositionally biased region" description="Basic and acidic residues" evidence="2">
    <location>
        <begin position="1015"/>
        <end position="1025"/>
    </location>
</feature>
<feature type="compositionally biased region" description="Polar residues" evidence="2">
    <location>
        <begin position="106"/>
        <end position="115"/>
    </location>
</feature>
<evidence type="ECO:0000313" key="3">
    <source>
        <dbReference type="EMBL" id="KAJ7360057.1"/>
    </source>
</evidence>
<dbReference type="Pfam" id="PF24917">
    <property type="entry name" value="BLTP3A_B"/>
    <property type="match status" value="3"/>
</dbReference>
<dbReference type="OrthoDB" id="43807at2759"/>
<feature type="region of interest" description="Disordered" evidence="2">
    <location>
        <begin position="1010"/>
        <end position="1154"/>
    </location>
</feature>
<evidence type="ECO:0000256" key="2">
    <source>
        <dbReference type="SAM" id="MobiDB-lite"/>
    </source>
</evidence>
<keyword evidence="4" id="KW-1185">Reference proteome</keyword>
<evidence type="ECO:0000256" key="1">
    <source>
        <dbReference type="SAM" id="Coils"/>
    </source>
</evidence>
<reference evidence="3" key="1">
    <citation type="submission" date="2023-01" db="EMBL/GenBank/DDBJ databases">
        <title>Genome assembly of the deep-sea coral Lophelia pertusa.</title>
        <authorList>
            <person name="Herrera S."/>
            <person name="Cordes E."/>
        </authorList>
    </citation>
    <scope>NUCLEOTIDE SEQUENCE</scope>
    <source>
        <strain evidence="3">USNM1676648</strain>
        <tissue evidence="3">Polyp</tissue>
    </source>
</reference>
<dbReference type="EMBL" id="MU827312">
    <property type="protein sequence ID" value="KAJ7360057.1"/>
    <property type="molecule type" value="Genomic_DNA"/>
</dbReference>
<feature type="compositionally biased region" description="Basic and acidic residues" evidence="2">
    <location>
        <begin position="919"/>
        <end position="928"/>
    </location>
</feature>
<feature type="compositionally biased region" description="Polar residues" evidence="2">
    <location>
        <begin position="452"/>
        <end position="470"/>
    </location>
</feature>
<feature type="region of interest" description="Disordered" evidence="2">
    <location>
        <begin position="1333"/>
        <end position="1353"/>
    </location>
</feature>
<feature type="compositionally biased region" description="Polar residues" evidence="2">
    <location>
        <begin position="1026"/>
        <end position="1042"/>
    </location>
</feature>
<feature type="region of interest" description="Disordered" evidence="2">
    <location>
        <begin position="405"/>
        <end position="470"/>
    </location>
</feature>
<organism evidence="3 4">
    <name type="scientific">Desmophyllum pertusum</name>
    <dbReference type="NCBI Taxonomy" id="174260"/>
    <lineage>
        <taxon>Eukaryota</taxon>
        <taxon>Metazoa</taxon>
        <taxon>Cnidaria</taxon>
        <taxon>Anthozoa</taxon>
        <taxon>Hexacorallia</taxon>
        <taxon>Scleractinia</taxon>
        <taxon>Caryophylliina</taxon>
        <taxon>Caryophylliidae</taxon>
        <taxon>Desmophyllum</taxon>
    </lineage>
</organism>
<feature type="compositionally biased region" description="Basic and acidic residues" evidence="2">
    <location>
        <begin position="1139"/>
        <end position="1154"/>
    </location>
</feature>
<dbReference type="Proteomes" id="UP001163046">
    <property type="component" value="Unassembled WGS sequence"/>
</dbReference>
<proteinExistence type="predicted"/>
<feature type="compositionally biased region" description="Polar residues" evidence="2">
    <location>
        <begin position="1080"/>
        <end position="1097"/>
    </location>
</feature>
<feature type="coiled-coil region" evidence="1">
    <location>
        <begin position="1392"/>
        <end position="1426"/>
    </location>
</feature>
<feature type="compositionally biased region" description="Polar residues" evidence="2">
    <location>
        <begin position="815"/>
        <end position="839"/>
    </location>
</feature>
<feature type="compositionally biased region" description="Low complexity" evidence="2">
    <location>
        <begin position="438"/>
        <end position="451"/>
    </location>
</feature>
<gene>
    <name evidence="3" type="primary">UHRF1BP1L</name>
    <name evidence="3" type="ORF">OS493_019148</name>
</gene>
<name>A0A9W9YN92_9CNID</name>
<dbReference type="PANTHER" id="PTHR22774">
    <property type="entry name" value="CHOREIN N-TERMINAL DOMAIN-CONTAINING PROTEIN"/>
    <property type="match status" value="1"/>
</dbReference>
<accession>A0A9W9YN92</accession>
<dbReference type="PANTHER" id="PTHR22774:SF11">
    <property type="entry name" value="CHOREIN N-TERMINAL DOMAIN-CONTAINING PROTEIN"/>
    <property type="match status" value="1"/>
</dbReference>
<comment type="caution">
    <text evidence="3">The sequence shown here is derived from an EMBL/GenBank/DDBJ whole genome shotgun (WGS) entry which is preliminary data.</text>
</comment>
<sequence>MTGLVKNQIAKQLARFTKNLSPNKISVKFLKGEGELHNLELNETTLSELLELPPWIRLTKAVCNKISAKIHWTRLKTDPICLYLDRVEINMEAIDGDVNTPPPGSPQTHPSNAPQQPAKEKAPNRYGFVEKVVDGMFVQINSVIISFKFQAFLATFQMSRLLIQSTTPNWQPDDLRMTRVKDETRGEVLTFKEITWQTLRIDANALYNETSKQQSAPLRLITSHSALHITIKKRLEDCAVLSARLELLLDDILWVLTQSQLEALAGLLHSVTQAMSQTEAKKGPETNPGQPAGQVTQQQTHYAASTIHERKTDYESLNALFTQHDVRETSYHVRTGSIDLHLCDDSEEKAGDGGAMHLQMNKLSVDYYPYHLAGTSRTDWPSHNEASLTRAYWVSQLLNAFRNSQRNKQLSPQRAAQTHHRARSDSSLIGVNGREGTPHPSSPLLSTPSSPRLNSKRPNPSSPGAYSRAGQSAHSIKNSLAQRPVFMLESCFVIRCEEFFILPVTTTGSNISKEESTAFLSSDKKALYLPSDMPAFQLDFTQYYYPGSIGSAVPSPNLFIQLNPIQLTLDIATCLWFNNFMRSILGQRTWSMGSPQQSNQPSSHIDIRIEALMPKIIIPCPSEPCAAYKDSRPQALQLQVSQVFITNSRTGYKSTQTDMLMFLQPFLGSKVYTDFENFPAMLGDVQPLPNSSWVNDCSVLANSKIDKHLNGVCHDAFGTHQPSQVWCISAEQVWLDFLGIEEVKNRPMPFIDAVPIQIWIATPLPTQDDDSTAIHSAVRRTQSTSRLHSPPHGRSSSEIFSPKRKASEPVISVRSRANTATPSLLSTTPNGLCNSDPNMSPNPPEDLTSVSPVLDGPPPAYEPSDDSHKSVPVVSEPPPPYETLIHNGPNLSGAPLEEAPSLPEKAPLSEGTLNGLSETEGRSSQELDSGTKADVSFLIHIPQCASMQLDHFQFIFLLRLQEMLIKLQEDLEKDKLTQSNDVSELNESGDAQPSVFFSILARGVDVNIVLPPAPDNHDDVSRMETDPSQNTSRNASSLSSYLDTGGVLDSGCQSPDVIDFKTPSRTDSEEAAPHKDGSVSCETRPSSAQSASHTSGRASVASAPDSDGWLVVPPGDKSTSDRVQSRTDSNASNFSSQLDSKDSSSKDVEKERKDPKMVSILSIEGEEVEIGIHLQGYDKVIKIVCPELKLEELGVINFEKYLNQKSFRKSLAAKTAVPSTSEGPSMACIRVEFGPSAERYESTAGERGFMHAKVNGVNSALLMSTLGSMAECFEDEVLLPPMPFLVEVNNSRVSINNDLPPTLVSAPLPIPVDLSVENISIRRAHDGVFHIKPLSGDDSQARESEQPITRQESINASQLSLSDSASVCSRAESLENEKQCLVAQMAVSRATMQSLQEERDALLKTIERLQQELSFSNREQDLLQERMTSFQKGGRRGHR</sequence>
<keyword evidence="1" id="KW-0175">Coiled coil</keyword>